<dbReference type="GO" id="GO:0005525">
    <property type="term" value="F:GTP binding"/>
    <property type="evidence" value="ECO:0007669"/>
    <property type="project" value="InterPro"/>
</dbReference>
<dbReference type="InterPro" id="IPR048422">
    <property type="entry name" value="NOA1/YqeH-like_C"/>
</dbReference>
<gene>
    <name evidence="3" type="primary">yqeH</name>
    <name evidence="4" type="ORF">GKD88_13160</name>
    <name evidence="3" type="ORF">GKE08_13490</name>
</gene>
<name>A0A6N7S9M5_9FIRM</name>
<keyword evidence="6" id="KW-1185">Reference proteome</keyword>
<dbReference type="SUPFAM" id="SSF52540">
    <property type="entry name" value="P-loop containing nucleoside triphosphate hydrolases"/>
    <property type="match status" value="1"/>
</dbReference>
<organism evidence="3 5">
    <name type="scientific">Holdemania massiliensis</name>
    <dbReference type="NCBI Taxonomy" id="1468449"/>
    <lineage>
        <taxon>Bacteria</taxon>
        <taxon>Bacillati</taxon>
        <taxon>Bacillota</taxon>
        <taxon>Erysipelotrichia</taxon>
        <taxon>Erysipelotrichales</taxon>
        <taxon>Erysipelotrichaceae</taxon>
        <taxon>Holdemania</taxon>
    </lineage>
</organism>
<reference evidence="5 6" key="1">
    <citation type="journal article" date="2019" name="Nat. Med.">
        <title>A library of human gut bacterial isolates paired with longitudinal multiomics data enables mechanistic microbiome research.</title>
        <authorList>
            <person name="Poyet M."/>
            <person name="Groussin M."/>
            <person name="Gibbons S.M."/>
            <person name="Avila-Pacheco J."/>
            <person name="Jiang X."/>
            <person name="Kearney S.M."/>
            <person name="Perrotta A.R."/>
            <person name="Berdy B."/>
            <person name="Zhao S."/>
            <person name="Lieberman T.D."/>
            <person name="Swanson P.K."/>
            <person name="Smith M."/>
            <person name="Roesemann S."/>
            <person name="Alexander J.E."/>
            <person name="Rich S.A."/>
            <person name="Livny J."/>
            <person name="Vlamakis H."/>
            <person name="Clish C."/>
            <person name="Bullock K."/>
            <person name="Deik A."/>
            <person name="Scott J."/>
            <person name="Pierce K.A."/>
            <person name="Xavier R.J."/>
            <person name="Alm E.J."/>
        </authorList>
    </citation>
    <scope>NUCLEOTIDE SEQUENCE [LARGE SCALE GENOMIC DNA]</scope>
    <source>
        <strain evidence="3 5">BIOML-A4</strain>
        <strain evidence="4 6">BIOML-A5</strain>
    </source>
</reference>
<dbReference type="Proteomes" id="UP000433575">
    <property type="component" value="Unassembled WGS sequence"/>
</dbReference>
<dbReference type="PANTHER" id="PTHR46434">
    <property type="entry name" value="GENETIC INTERACTOR OF PROHIBITINS 3, MITOCHONDRIAL"/>
    <property type="match status" value="1"/>
</dbReference>
<protein>
    <submittedName>
        <fullName evidence="3">Ribosome biogenesis GTPase YqeH</fullName>
    </submittedName>
</protein>
<dbReference type="OrthoDB" id="9773841at2"/>
<evidence type="ECO:0000313" key="4">
    <source>
        <dbReference type="EMBL" id="MSC34070.1"/>
    </source>
</evidence>
<feature type="domain" description="NOA1/YqeH-like C-terminal" evidence="2">
    <location>
        <begin position="261"/>
        <end position="351"/>
    </location>
</feature>
<dbReference type="AlphaFoldDB" id="A0A6N7S9M5"/>
<dbReference type="CDD" id="cd01855">
    <property type="entry name" value="YqeH"/>
    <property type="match status" value="1"/>
</dbReference>
<dbReference type="RefSeq" id="WP_154239560.1">
    <property type="nucleotide sequence ID" value="NZ_CALJPI010000295.1"/>
</dbReference>
<evidence type="ECO:0000313" key="3">
    <source>
        <dbReference type="EMBL" id="MSA90340.1"/>
    </source>
</evidence>
<proteinExistence type="predicted"/>
<evidence type="ECO:0000313" key="6">
    <source>
        <dbReference type="Proteomes" id="UP000480929"/>
    </source>
</evidence>
<dbReference type="EMBL" id="WKPJ01000024">
    <property type="protein sequence ID" value="MSA90340.1"/>
    <property type="molecule type" value="Genomic_DNA"/>
</dbReference>
<feature type="domain" description="G" evidence="1">
    <location>
        <begin position="155"/>
        <end position="209"/>
    </location>
</feature>
<evidence type="ECO:0000259" key="1">
    <source>
        <dbReference type="Pfam" id="PF01926"/>
    </source>
</evidence>
<evidence type="ECO:0000259" key="2">
    <source>
        <dbReference type="Pfam" id="PF21516"/>
    </source>
</evidence>
<dbReference type="InterPro" id="IPR027417">
    <property type="entry name" value="P-loop_NTPase"/>
</dbReference>
<dbReference type="Pfam" id="PF01926">
    <property type="entry name" value="MMR_HSR1"/>
    <property type="match status" value="1"/>
</dbReference>
<sequence length="352" mass="38907">MSERCQGCGAVLQHDQPGAAGYTPKVGSKLCQRCFRLTHYDDLQFSMREGIDPDRILARIHTMDALVLWVVDLFDLEASLLDGMNRHLFGKDVIVVGTKRDLLPETVGNEKLARFIYGRLKALDIHVQGLVVTGKNIPGGPEEVLHALHWAHGKDVVVMGMANAGKSTLLNALIDKPQLTSSRYPGTTLDFNPIVIDGVTVYDTPGLTPRNSMLLHLAENDLKTVLPSKAVKPVGFQLRGDQSFAVGGLCRIDILNAKPASAVFYCSNLLELHRGRVDKADELWQKHYGELLQPVPTTAPVNQWKRTLLTPLGEKEDIVIPGIGWMSLSGNYDQIVVTHPQEIEIKQRKAMI</sequence>
<dbReference type="InterPro" id="IPR050896">
    <property type="entry name" value="Mito_lipid_metab_GTPase"/>
</dbReference>
<dbReference type="EMBL" id="WKPI01000026">
    <property type="protein sequence ID" value="MSC34070.1"/>
    <property type="molecule type" value="Genomic_DNA"/>
</dbReference>
<accession>A0A6N7S9M5</accession>
<dbReference type="InterPro" id="IPR006073">
    <property type="entry name" value="GTP-bd"/>
</dbReference>
<comment type="caution">
    <text evidence="3">The sequence shown here is derived from an EMBL/GenBank/DDBJ whole genome shotgun (WGS) entry which is preliminary data.</text>
</comment>
<dbReference type="PANTHER" id="PTHR46434:SF1">
    <property type="entry name" value="GENETIC INTERACTOR OF PROHIBITINS 3, MITOCHONDRIAL"/>
    <property type="match status" value="1"/>
</dbReference>
<dbReference type="Pfam" id="PF21516">
    <property type="entry name" value="YqeH-like_C"/>
    <property type="match status" value="1"/>
</dbReference>
<dbReference type="Gene3D" id="3.40.50.300">
    <property type="entry name" value="P-loop containing nucleotide triphosphate hydrolases"/>
    <property type="match status" value="1"/>
</dbReference>
<evidence type="ECO:0000313" key="5">
    <source>
        <dbReference type="Proteomes" id="UP000433575"/>
    </source>
</evidence>
<dbReference type="Proteomes" id="UP000480929">
    <property type="component" value="Unassembled WGS sequence"/>
</dbReference>